<protein>
    <submittedName>
        <fullName evidence="2">Glycosyltransferase family 1 protein</fullName>
    </submittedName>
</protein>
<dbReference type="SUPFAM" id="SSF53756">
    <property type="entry name" value="UDP-Glycosyltransferase/glycogen phosphorylase"/>
    <property type="match status" value="1"/>
</dbReference>
<dbReference type="Proteomes" id="UP000622245">
    <property type="component" value="Unassembled WGS sequence"/>
</dbReference>
<dbReference type="EMBL" id="JAEVHL010000006">
    <property type="protein sequence ID" value="MBM0274413.1"/>
    <property type="molecule type" value="Genomic_DNA"/>
</dbReference>
<reference evidence="2 3" key="1">
    <citation type="submission" date="2021-01" db="EMBL/GenBank/DDBJ databases">
        <title>Draft genome sequence of Micromonospora sp. strain STR1s_6.</title>
        <authorList>
            <person name="Karlyshev A."/>
            <person name="Jawad R."/>
        </authorList>
    </citation>
    <scope>NUCLEOTIDE SEQUENCE [LARGE SCALE GENOMIC DNA]</scope>
    <source>
        <strain evidence="2 3">STR1S-6</strain>
    </source>
</reference>
<accession>A0ABS1YAI5</accession>
<dbReference type="InterPro" id="IPR010610">
    <property type="entry name" value="EryCIII-like_C"/>
</dbReference>
<sequence length="335" mass="36525">MSEEQYQAARTHRPDVIVHTHANSDFGHFVAEKMGVPRVVAELYPFYQPSRYYPNMALQAKNLPKTLNRLSHLMSTLIVPNRKVVDRWRVESLGLPLRRGRHDRLTDPQGRRVPMLHMFSTALCPPAPDWPTSVHNMGFPFLPARADYNPPEGLERFLAAGPPPVAVGFGSVTNPDPGATGRMIREAVVAAGVRAVVVRGGGGIVIDEPTDDMFVVDNVPFDWLNPRIAGMVYSGGTGTAHYALAAGVPTLPCPMFRETAMWAERVRRTGAGLAPIWQQQLTASTLAEGMRRLVADESLRAAAGRVRETIQAEPGTALAVEVVERAASTGVLARA</sequence>
<dbReference type="PANTHER" id="PTHR48050">
    <property type="entry name" value="STEROL 3-BETA-GLUCOSYLTRANSFERASE"/>
    <property type="match status" value="1"/>
</dbReference>
<dbReference type="CDD" id="cd03784">
    <property type="entry name" value="GT1_Gtf-like"/>
    <property type="match status" value="1"/>
</dbReference>
<evidence type="ECO:0000259" key="1">
    <source>
        <dbReference type="Pfam" id="PF06722"/>
    </source>
</evidence>
<comment type="caution">
    <text evidence="2">The sequence shown here is derived from an EMBL/GenBank/DDBJ whole genome shotgun (WGS) entry which is preliminary data.</text>
</comment>
<keyword evidence="3" id="KW-1185">Reference proteome</keyword>
<dbReference type="Gene3D" id="3.40.50.2000">
    <property type="entry name" value="Glycogen Phosphorylase B"/>
    <property type="match status" value="2"/>
</dbReference>
<evidence type="ECO:0000313" key="3">
    <source>
        <dbReference type="Proteomes" id="UP000622245"/>
    </source>
</evidence>
<dbReference type="Pfam" id="PF06722">
    <property type="entry name" value="EryCIII-like_C"/>
    <property type="match status" value="1"/>
</dbReference>
<proteinExistence type="predicted"/>
<organism evidence="2 3">
    <name type="scientific">Micromonospora tarensis</name>
    <dbReference type="NCBI Taxonomy" id="2806100"/>
    <lineage>
        <taxon>Bacteria</taxon>
        <taxon>Bacillati</taxon>
        <taxon>Actinomycetota</taxon>
        <taxon>Actinomycetes</taxon>
        <taxon>Micromonosporales</taxon>
        <taxon>Micromonosporaceae</taxon>
        <taxon>Micromonospora</taxon>
    </lineage>
</organism>
<evidence type="ECO:0000313" key="2">
    <source>
        <dbReference type="EMBL" id="MBM0274413.1"/>
    </source>
</evidence>
<dbReference type="PANTHER" id="PTHR48050:SF13">
    <property type="entry name" value="STEROL 3-BETA-GLUCOSYLTRANSFERASE UGT80A2"/>
    <property type="match status" value="1"/>
</dbReference>
<dbReference type="InterPro" id="IPR002213">
    <property type="entry name" value="UDP_glucos_trans"/>
</dbReference>
<dbReference type="RefSeq" id="WP_203146839.1">
    <property type="nucleotide sequence ID" value="NZ_JAEVHL010000006.1"/>
</dbReference>
<dbReference type="InterPro" id="IPR050426">
    <property type="entry name" value="Glycosyltransferase_28"/>
</dbReference>
<name>A0ABS1YAI5_9ACTN</name>
<feature type="domain" description="Erythromycin biosynthesis protein CIII-like C-terminal" evidence="1">
    <location>
        <begin position="211"/>
        <end position="317"/>
    </location>
</feature>
<gene>
    <name evidence="2" type="ORF">JM949_02520</name>
</gene>